<gene>
    <name evidence="3" type="ORF">A2957_01145</name>
</gene>
<dbReference type="InterPro" id="IPR050128">
    <property type="entry name" value="Sulfate_adenylyltrnsfr_sub2"/>
</dbReference>
<dbReference type="PANTHER" id="PTHR43196">
    <property type="entry name" value="SULFATE ADENYLYLTRANSFERASE SUBUNIT 2"/>
    <property type="match status" value="1"/>
</dbReference>
<dbReference type="Pfam" id="PF01507">
    <property type="entry name" value="PAPS_reduct"/>
    <property type="match status" value="1"/>
</dbReference>
<reference evidence="3 4" key="1">
    <citation type="journal article" date="2016" name="Nat. Commun.">
        <title>Thousands of microbial genomes shed light on interconnected biogeochemical processes in an aquifer system.</title>
        <authorList>
            <person name="Anantharaman K."/>
            <person name="Brown C.T."/>
            <person name="Hug L.A."/>
            <person name="Sharon I."/>
            <person name="Castelle C.J."/>
            <person name="Probst A.J."/>
            <person name="Thomas B.C."/>
            <person name="Singh A."/>
            <person name="Wilkins M.J."/>
            <person name="Karaoz U."/>
            <person name="Brodie E.L."/>
            <person name="Williams K.H."/>
            <person name="Hubbard S.S."/>
            <person name="Banfield J.F."/>
        </authorList>
    </citation>
    <scope>NUCLEOTIDE SEQUENCE [LARGE SCALE GENOMIC DNA]</scope>
</reference>
<organism evidence="3 4">
    <name type="scientific">Candidatus Roizmanbacteria bacterium RIFCSPLOWO2_01_FULL_38_11</name>
    <dbReference type="NCBI Taxonomy" id="1802060"/>
    <lineage>
        <taxon>Bacteria</taxon>
        <taxon>Candidatus Roizmaniibacteriota</taxon>
    </lineage>
</organism>
<evidence type="ECO:0000313" key="3">
    <source>
        <dbReference type="EMBL" id="OGK45017.1"/>
    </source>
</evidence>
<evidence type="ECO:0000256" key="1">
    <source>
        <dbReference type="SAM" id="MobiDB-lite"/>
    </source>
</evidence>
<sequence length="225" mass="26551">MNLKKKIIKAKKVIKQASEKWPHDKIAIAWTGGKDSTVLLHLVKEAFDGKIPFKVAFNDSTIEFSEVYEFINKMTKEWKVDLLWMKHLPEDLVAYHRSSDKEEKMEIMRIAKINVINSIIDTYNIEVFMSGIRWDEHKARSKEKYFSKRSTHTRVHPILDFTFEDIWNYIKEYNVPYVGLYDKGYKSLGEAPFTKPVKDPKAPERAGREATKEKTMSRLRKLGYW</sequence>
<accession>A0A1F7INT0</accession>
<evidence type="ECO:0000313" key="4">
    <source>
        <dbReference type="Proteomes" id="UP000179072"/>
    </source>
</evidence>
<evidence type="ECO:0000259" key="2">
    <source>
        <dbReference type="Pfam" id="PF01507"/>
    </source>
</evidence>
<dbReference type="InterPro" id="IPR014729">
    <property type="entry name" value="Rossmann-like_a/b/a_fold"/>
</dbReference>
<dbReference type="AlphaFoldDB" id="A0A1F7INT0"/>
<feature type="domain" description="Phosphoadenosine phosphosulphate reductase" evidence="2">
    <location>
        <begin position="26"/>
        <end position="196"/>
    </location>
</feature>
<dbReference type="PANTHER" id="PTHR43196:SF1">
    <property type="entry name" value="SULFATE ADENYLYLTRANSFERASE SUBUNIT 2"/>
    <property type="match status" value="1"/>
</dbReference>
<name>A0A1F7INT0_9BACT</name>
<dbReference type="Gene3D" id="3.40.50.620">
    <property type="entry name" value="HUPs"/>
    <property type="match status" value="1"/>
</dbReference>
<dbReference type="STRING" id="1802060.A2957_01145"/>
<protein>
    <recommendedName>
        <fullName evidence="2">Phosphoadenosine phosphosulphate reductase domain-containing protein</fullName>
    </recommendedName>
</protein>
<feature type="region of interest" description="Disordered" evidence="1">
    <location>
        <begin position="196"/>
        <end position="215"/>
    </location>
</feature>
<dbReference type="SUPFAM" id="SSF52402">
    <property type="entry name" value="Adenine nucleotide alpha hydrolases-like"/>
    <property type="match status" value="1"/>
</dbReference>
<comment type="caution">
    <text evidence="3">The sequence shown here is derived from an EMBL/GenBank/DDBJ whole genome shotgun (WGS) entry which is preliminary data.</text>
</comment>
<dbReference type="GO" id="GO:0003824">
    <property type="term" value="F:catalytic activity"/>
    <property type="evidence" value="ECO:0007669"/>
    <property type="project" value="InterPro"/>
</dbReference>
<dbReference type="Proteomes" id="UP000179072">
    <property type="component" value="Unassembled WGS sequence"/>
</dbReference>
<dbReference type="EMBL" id="MGAK01000008">
    <property type="protein sequence ID" value="OGK45017.1"/>
    <property type="molecule type" value="Genomic_DNA"/>
</dbReference>
<dbReference type="InterPro" id="IPR002500">
    <property type="entry name" value="PAPS_reduct_dom"/>
</dbReference>
<proteinExistence type="predicted"/>